<feature type="domain" description="Flavodoxin-like" evidence="1">
    <location>
        <begin position="4"/>
        <end position="157"/>
    </location>
</feature>
<dbReference type="PANTHER" id="PTHR39201">
    <property type="entry name" value="EXPORTED PROTEIN-RELATED"/>
    <property type="match status" value="1"/>
</dbReference>
<dbReference type="SUPFAM" id="SSF52218">
    <property type="entry name" value="Flavoproteins"/>
    <property type="match status" value="1"/>
</dbReference>
<dbReference type="AlphaFoldDB" id="A0A9D1CZV3"/>
<gene>
    <name evidence="2" type="ORF">IAB26_02860</name>
</gene>
<dbReference type="Proteomes" id="UP000886886">
    <property type="component" value="Unassembled WGS sequence"/>
</dbReference>
<evidence type="ECO:0000313" key="3">
    <source>
        <dbReference type="Proteomes" id="UP000886886"/>
    </source>
</evidence>
<dbReference type="InterPro" id="IPR008254">
    <property type="entry name" value="Flavodoxin/NO_synth"/>
</dbReference>
<dbReference type="EMBL" id="DVFT01000038">
    <property type="protein sequence ID" value="HIQ95480.1"/>
    <property type="molecule type" value="Genomic_DNA"/>
</dbReference>
<dbReference type="NCBIfam" id="NF005501">
    <property type="entry name" value="PRK07116.1"/>
    <property type="match status" value="1"/>
</dbReference>
<evidence type="ECO:0000313" key="2">
    <source>
        <dbReference type="EMBL" id="HIQ95480.1"/>
    </source>
</evidence>
<name>A0A9D1CZV3_9FIRM</name>
<evidence type="ECO:0000259" key="1">
    <source>
        <dbReference type="PROSITE" id="PS50902"/>
    </source>
</evidence>
<organism evidence="2 3">
    <name type="scientific">Candidatus Limivivens merdigallinarum</name>
    <dbReference type="NCBI Taxonomy" id="2840859"/>
    <lineage>
        <taxon>Bacteria</taxon>
        <taxon>Bacillati</taxon>
        <taxon>Bacillota</taxon>
        <taxon>Clostridia</taxon>
        <taxon>Lachnospirales</taxon>
        <taxon>Lachnospiraceae</taxon>
        <taxon>Lachnospiraceae incertae sedis</taxon>
        <taxon>Candidatus Limivivens</taxon>
    </lineage>
</organism>
<reference evidence="2" key="1">
    <citation type="submission" date="2020-10" db="EMBL/GenBank/DDBJ databases">
        <authorList>
            <person name="Gilroy R."/>
        </authorList>
    </citation>
    <scope>NUCLEOTIDE SEQUENCE</scope>
    <source>
        <strain evidence="2">ChiSjej3B21-11622</strain>
    </source>
</reference>
<protein>
    <submittedName>
        <fullName evidence="2">NAD(P)H-dependent oxidoreductase</fullName>
    </submittedName>
</protein>
<comment type="caution">
    <text evidence="2">The sequence shown here is derived from an EMBL/GenBank/DDBJ whole genome shotgun (WGS) entry which is preliminary data.</text>
</comment>
<dbReference type="GO" id="GO:0010181">
    <property type="term" value="F:FMN binding"/>
    <property type="evidence" value="ECO:0007669"/>
    <property type="project" value="InterPro"/>
</dbReference>
<accession>A0A9D1CZV3</accession>
<sequence length="157" mass="17337">MSNTLVAFFSATGATKRTAEHLADAIGADLYEISPAKSYTRADLNWQDQGSRSTLEMKNEASRPELADQDAEISKYDRIFLGFPIWWYEAPRIIDTFLESYDFSGKTIILFATSGGSGLGKTAEKLSKVCPNATIKDGRMLNGNPSKAELEEWAKTV</sequence>
<dbReference type="PANTHER" id="PTHR39201:SF1">
    <property type="entry name" value="FLAVODOXIN-LIKE DOMAIN-CONTAINING PROTEIN"/>
    <property type="match status" value="1"/>
</dbReference>
<reference evidence="2" key="2">
    <citation type="journal article" date="2021" name="PeerJ">
        <title>Extensive microbial diversity within the chicken gut microbiome revealed by metagenomics and culture.</title>
        <authorList>
            <person name="Gilroy R."/>
            <person name="Ravi A."/>
            <person name="Getino M."/>
            <person name="Pursley I."/>
            <person name="Horton D.L."/>
            <person name="Alikhan N.F."/>
            <person name="Baker D."/>
            <person name="Gharbi K."/>
            <person name="Hall N."/>
            <person name="Watson M."/>
            <person name="Adriaenssens E.M."/>
            <person name="Foster-Nyarko E."/>
            <person name="Jarju S."/>
            <person name="Secka A."/>
            <person name="Antonio M."/>
            <person name="Oren A."/>
            <person name="Chaudhuri R.R."/>
            <person name="La Ragione R."/>
            <person name="Hildebrand F."/>
            <person name="Pallen M.J."/>
        </authorList>
    </citation>
    <scope>NUCLEOTIDE SEQUENCE</scope>
    <source>
        <strain evidence="2">ChiSjej3B21-11622</strain>
    </source>
</reference>
<dbReference type="Gene3D" id="3.40.50.360">
    <property type="match status" value="1"/>
</dbReference>
<dbReference type="Pfam" id="PF12682">
    <property type="entry name" value="Flavodoxin_4"/>
    <property type="match status" value="1"/>
</dbReference>
<dbReference type="PROSITE" id="PS50902">
    <property type="entry name" value="FLAVODOXIN_LIKE"/>
    <property type="match status" value="1"/>
</dbReference>
<dbReference type="GO" id="GO:0016651">
    <property type="term" value="F:oxidoreductase activity, acting on NAD(P)H"/>
    <property type="evidence" value="ECO:0007669"/>
    <property type="project" value="UniProtKB-ARBA"/>
</dbReference>
<proteinExistence type="predicted"/>
<dbReference type="InterPro" id="IPR029039">
    <property type="entry name" value="Flavoprotein-like_sf"/>
</dbReference>